<keyword evidence="3" id="KW-0732">Signal</keyword>
<evidence type="ECO:0000259" key="8">
    <source>
        <dbReference type="Pfam" id="PF20674"/>
    </source>
</evidence>
<comment type="caution">
    <text evidence="9">The sequence shown here is derived from an EMBL/GenBank/DDBJ whole genome shotgun (WGS) entry which is preliminary data.</text>
</comment>
<feature type="domain" description="SpaA-like prealbumin fold" evidence="7">
    <location>
        <begin position="422"/>
        <end position="521"/>
    </location>
</feature>
<feature type="domain" description="SpaA-like prealbumin fold" evidence="8">
    <location>
        <begin position="666"/>
        <end position="741"/>
    </location>
</feature>
<keyword evidence="5" id="KW-0472">Membrane</keyword>
<dbReference type="NCBIfam" id="TIGR01451">
    <property type="entry name" value="B_ant_repeat"/>
    <property type="match status" value="1"/>
</dbReference>
<feature type="domain" description="SpaA-like prealbumin fold" evidence="8">
    <location>
        <begin position="560"/>
        <end position="641"/>
    </location>
</feature>
<proteinExistence type="inferred from homology"/>
<evidence type="ECO:0000256" key="5">
    <source>
        <dbReference type="SAM" id="Phobius"/>
    </source>
</evidence>
<feature type="transmembrane region" description="Helical" evidence="5">
    <location>
        <begin position="1918"/>
        <end position="1939"/>
    </location>
</feature>
<evidence type="ECO:0000313" key="10">
    <source>
        <dbReference type="Proteomes" id="UP000602532"/>
    </source>
</evidence>
<evidence type="ECO:0000256" key="4">
    <source>
        <dbReference type="SAM" id="MobiDB-lite"/>
    </source>
</evidence>
<keyword evidence="10" id="KW-1185">Reference proteome</keyword>
<dbReference type="EMBL" id="JACSPM010000002">
    <property type="protein sequence ID" value="MBD8023807.1"/>
    <property type="molecule type" value="Genomic_DNA"/>
</dbReference>
<evidence type="ECO:0000259" key="6">
    <source>
        <dbReference type="Pfam" id="PF01345"/>
    </source>
</evidence>
<evidence type="ECO:0000259" key="7">
    <source>
        <dbReference type="Pfam" id="PF17802"/>
    </source>
</evidence>
<dbReference type="Pfam" id="PF17802">
    <property type="entry name" value="SpaA"/>
    <property type="match status" value="2"/>
</dbReference>
<feature type="domain" description="SpaA-like prealbumin fold" evidence="8">
    <location>
        <begin position="1080"/>
        <end position="1176"/>
    </location>
</feature>
<dbReference type="RefSeq" id="WP_191766103.1">
    <property type="nucleotide sequence ID" value="NZ_JACSPM010000002.1"/>
</dbReference>
<feature type="region of interest" description="Disordered" evidence="4">
    <location>
        <begin position="1"/>
        <end position="76"/>
    </location>
</feature>
<feature type="compositionally biased region" description="Low complexity" evidence="4">
    <location>
        <begin position="1"/>
        <end position="46"/>
    </location>
</feature>
<gene>
    <name evidence="9" type="ORF">H9622_09400</name>
</gene>
<protein>
    <submittedName>
        <fullName evidence="9">DUF11 domain-containing protein</fullName>
    </submittedName>
</protein>
<keyword evidence="2" id="KW-0964">Secreted</keyword>
<dbReference type="PANTHER" id="PTHR36108:SF13">
    <property type="entry name" value="COLOSSIN-B-RELATED"/>
    <property type="match status" value="1"/>
</dbReference>
<evidence type="ECO:0000256" key="2">
    <source>
        <dbReference type="ARBA" id="ARBA00022525"/>
    </source>
</evidence>
<dbReference type="Pfam" id="PF01345">
    <property type="entry name" value="DUF11"/>
    <property type="match status" value="2"/>
</dbReference>
<feature type="domain" description="SpaA-like prealbumin fold" evidence="8">
    <location>
        <begin position="865"/>
        <end position="953"/>
    </location>
</feature>
<comment type="similarity">
    <text evidence="1">Belongs to the serine-aspartate repeat-containing protein (SDr) family.</text>
</comment>
<keyword evidence="5" id="KW-0812">Transmembrane</keyword>
<feature type="domain" description="SpaA-like prealbumin fold" evidence="8">
    <location>
        <begin position="757"/>
        <end position="848"/>
    </location>
</feature>
<organism evidence="9 10">
    <name type="scientific">Microbacterium gallinarum</name>
    <dbReference type="NCBI Taxonomy" id="2762209"/>
    <lineage>
        <taxon>Bacteria</taxon>
        <taxon>Bacillati</taxon>
        <taxon>Actinomycetota</taxon>
        <taxon>Actinomycetes</taxon>
        <taxon>Micrococcales</taxon>
        <taxon>Microbacteriaceae</taxon>
        <taxon>Microbacterium</taxon>
    </lineage>
</organism>
<feature type="domain" description="DUF11" evidence="6">
    <location>
        <begin position="1761"/>
        <end position="1897"/>
    </location>
</feature>
<dbReference type="Pfam" id="PF20674">
    <property type="entry name" value="SpaA_3"/>
    <property type="match status" value="7"/>
</dbReference>
<name>A0ABR8X3A7_9MICO</name>
<feature type="domain" description="SpaA-like prealbumin fold" evidence="8">
    <location>
        <begin position="974"/>
        <end position="1061"/>
    </location>
</feature>
<dbReference type="SUPFAM" id="SSF49478">
    <property type="entry name" value="Cna protein B-type domain"/>
    <property type="match status" value="1"/>
</dbReference>
<feature type="domain" description="SpaA-like prealbumin fold" evidence="8">
    <location>
        <begin position="1209"/>
        <end position="1290"/>
    </location>
</feature>
<sequence>MTPTTTEETTAQTATDTEAPAEEPAAPAEEAAAPAEESAAEQPGEPAAEDPPAEEPAAPSEEAAAEEGATDPPTAKTRSAALAVPLAALACAGWPVAGSPVAGFEIDGNLCLDGVGTKDWATVGGQPVANDGYDDATQFTGGASESNWPWSASQIAGSGVATGQSDIGNVYAYTQTVSGNVYAYLGFERDATTGTIGYYVELNQKTNSFGPVPNRTVGDLRLVIEQNGNITILLVGADTWDGTKWVSLGSLAGFVGQTAQGDVDNLSGAVLQKGSFAEVAINLTALFGEKGCSGTYGVLNIRSNSSAGNDNSSMKDWIAPVALNVPSTCSTLKIVKVDALDHAKVLAGAEFTISPNPATGTGSTSGVTNAAGEIVFSNNVEPGDYTITETKAPAGYLLDSAPKEVTVGAAESKMVTFVDPLGSVSWLKHDRAGALLGGATFQIIATGGAAAAAPWDLDSSPITVVDNTGQPGYSGRDTDATGGEFSVAGLPTGTYSVTETAAPAGYVLDPTPQVFTISQQAPNPAIATAFVNTPYATVTLTKNWVNSFPGDKAQLAIGGGAAAQGTSTAPTSGPAIQVSVAPGTALTIAETLDGANTGLYSSVLSCVGATVSNNTGTGGSISVPAWPASANGVQCTFVNTAVTKTVTLQKRWIDAIEGDTADLTAGTATATSTASGAANQLDTDDTAVATVRVGDSITLSEVVDGQGVYASSWSCTTGASGDGTSFPLTVPDADVTCTFDNEAQRATVKLKKQWVDAFAGDTAHLEINGAESDSATSVATEGDSTDNVNTAEVDVRVGDEVTLSEDLGGQNAGSYSSTWACDDGTSGQGGSIPTFEVTEPVVCTITNTAKTTDIVVHKVWKDAFQGDAAELSINAASDTSTATGAASQTDSDVVQLTVRVGDSVTVAEMLDAENRGQYTSIYACSPAGGQGEGLSTTFSAPLADVECTFTNTADKVDVVLMKRWLGGIAGDSAELSITPDGAAAQSSTSVADGASDLLDNVDTVTAEVRIGEVVTMSEEVTGQGEYDSTYTCTAGEVSGTGDGRSFELTVTQAATCVFTNRALTQSVSVVKTWVNGQAGDTADMSVEGGASGSEQSTADGTVGSFTDVTHTLIADALIGEEVTVSEVIGVLEGEASDYISSLRCVGADETVLVEVDGLTGSFTMPNQPVNCEFVNEAELPTIALDKTVVVEGAEVDEANWQLFATPEEGDAVTDADGGDVAPTEVATGVGFALSEELIGDFAGSDEFEASEWSCVSDITGEIDLSDSVPGSAALRSLNKGENVICTIVNSHVDQGYEFAKSLVSSEQNEDGTWTVTYEIRVHNNSELVTLAYDLTDTLDATEGVVLDASWTGPTEGAFADGSLEADLATGQPLAPFDGSNDDVYTVTVTAEITSVPVGAEPCTGEESGIGIVNTAMLTVGDDVPVVDDACGTIHLDDVGLEKTSSSTSVEPGVPFDYILTVTNHGTREAAAVHVRDADLNPRLDIVDLTLSDGYGMTAEPGWTDKSETQPNDIVDLTLDAPLAPGASMTVTISVVLAAQPAVSSMDPADPVPTAPAPLDSLVNNACVDTAIDTVGGPFDGEPFAANCDDLTIEVREMTGVVYTSCVSDTVLLQYVVRTSPSLSMLPVSGTWVTKDAPEAPGHSVMIDEFFGNPEGVTGELQWPGTRFVGDPPVAVDYPGWRALQAGDYGPNGGYINPANGVEYAPADAFFVYNGLILDPSELDFAWRGESTLTFSVNPTLTFDVAYPTDLTLCAQARHTQVEIEKTASVQNTAPGASFTYDLAVENVSTDSAAEGVVVTDEIPADIRITDVSWPGEGDDTVFPNWESCSVTGQDGAGYGGTLECVLFGPLQPQGNEEGASAAPTITLAATVSPQSKVTSITNVAVVGYHTFGDPEDAGRDSDDATVAMSLLAATGGSAVWPLAIFGILALFGGATVLVVRRRRGEAKPTL</sequence>
<dbReference type="Gene3D" id="2.60.40.10">
    <property type="entry name" value="Immunoglobulins"/>
    <property type="match status" value="2"/>
</dbReference>
<evidence type="ECO:0000313" key="9">
    <source>
        <dbReference type="EMBL" id="MBD8023807.1"/>
    </source>
</evidence>
<dbReference type="InterPro" id="IPR001434">
    <property type="entry name" value="OmcB-like_DUF11"/>
</dbReference>
<dbReference type="InterPro" id="IPR047589">
    <property type="entry name" value="DUF11_rpt"/>
</dbReference>
<dbReference type="InterPro" id="IPR013783">
    <property type="entry name" value="Ig-like_fold"/>
</dbReference>
<reference evidence="9 10" key="1">
    <citation type="submission" date="2020-08" db="EMBL/GenBank/DDBJ databases">
        <title>A Genomic Blueprint of the Chicken Gut Microbiome.</title>
        <authorList>
            <person name="Gilroy R."/>
            <person name="Ravi A."/>
            <person name="Getino M."/>
            <person name="Pursley I."/>
            <person name="Horton D.L."/>
            <person name="Alikhan N.-F."/>
            <person name="Baker D."/>
            <person name="Gharbi K."/>
            <person name="Hall N."/>
            <person name="Watson M."/>
            <person name="Adriaenssens E.M."/>
            <person name="Foster-Nyarko E."/>
            <person name="Jarju S."/>
            <person name="Secka A."/>
            <person name="Antonio M."/>
            <person name="Oren A."/>
            <person name="Chaudhuri R."/>
            <person name="La Ragione R.M."/>
            <person name="Hildebrand F."/>
            <person name="Pallen M.J."/>
        </authorList>
    </citation>
    <scope>NUCLEOTIDE SEQUENCE [LARGE SCALE GENOMIC DNA]</scope>
    <source>
        <strain evidence="9 10">Sa1CUA4</strain>
    </source>
</reference>
<dbReference type="InterPro" id="IPR048834">
    <property type="entry name" value="SpaA_pre-album"/>
</dbReference>
<feature type="domain" description="SpaA-like prealbumin fold" evidence="7">
    <location>
        <begin position="331"/>
        <end position="417"/>
    </location>
</feature>
<evidence type="ECO:0000256" key="3">
    <source>
        <dbReference type="ARBA" id="ARBA00022729"/>
    </source>
</evidence>
<accession>A0ABR8X3A7</accession>
<keyword evidence="5" id="KW-1133">Transmembrane helix</keyword>
<dbReference type="PANTHER" id="PTHR36108">
    <property type="entry name" value="COLOSSIN-B-RELATED"/>
    <property type="match status" value="1"/>
</dbReference>
<feature type="domain" description="DUF11" evidence="6">
    <location>
        <begin position="1437"/>
        <end position="1534"/>
    </location>
</feature>
<dbReference type="InterPro" id="IPR041033">
    <property type="entry name" value="SpaA_PFL_dom_1"/>
</dbReference>
<dbReference type="Proteomes" id="UP000602532">
    <property type="component" value="Unassembled WGS sequence"/>
</dbReference>
<evidence type="ECO:0000256" key="1">
    <source>
        <dbReference type="ARBA" id="ARBA00007257"/>
    </source>
</evidence>